<evidence type="ECO:0000313" key="2">
    <source>
        <dbReference type="Proteomes" id="UP000215559"/>
    </source>
</evidence>
<accession>A0A235BND0</accession>
<organism evidence="1 2">
    <name type="scientific">candidate division WOR-3 bacterium JGI_Cruoil_03_51_56</name>
    <dbReference type="NCBI Taxonomy" id="1973747"/>
    <lineage>
        <taxon>Bacteria</taxon>
        <taxon>Bacteria division WOR-3</taxon>
    </lineage>
</organism>
<reference evidence="1 2" key="1">
    <citation type="submission" date="2017-07" db="EMBL/GenBank/DDBJ databases">
        <title>Recovery of genomes from metagenomes via a dereplication, aggregation, and scoring strategy.</title>
        <authorList>
            <person name="Sieber C.M."/>
            <person name="Probst A.J."/>
            <person name="Sharrar A."/>
            <person name="Thomas B.C."/>
            <person name="Hess M."/>
            <person name="Tringe S.G."/>
            <person name="Banfield J.F."/>
        </authorList>
    </citation>
    <scope>NUCLEOTIDE SEQUENCE [LARGE SCALE GENOMIC DNA]</scope>
    <source>
        <strain evidence="1">JGI_Cruoil_03_51_56</strain>
    </source>
</reference>
<sequence length="105" mass="11694">MAFKALFLAHAPDADYEKHKSIIDTGKYRLLTFVVKTQDEAIKVSKSIYEKEKIDAIILCPGFSHSDVSEIFQALEGKVSVSVARGDGPSSKISQAVIQREYFNK</sequence>
<name>A0A235BND0_UNCW3</name>
<protein>
    <submittedName>
        <fullName evidence="1">Uncharacterized protein</fullName>
    </submittedName>
</protein>
<dbReference type="AlphaFoldDB" id="A0A235BND0"/>
<dbReference type="EMBL" id="NOZP01000188">
    <property type="protein sequence ID" value="OYD13838.1"/>
    <property type="molecule type" value="Genomic_DNA"/>
</dbReference>
<dbReference type="InterPro" id="IPR045441">
    <property type="entry name" value="DUF6506"/>
</dbReference>
<comment type="caution">
    <text evidence="1">The sequence shown here is derived from an EMBL/GenBank/DDBJ whole genome shotgun (WGS) entry which is preliminary data.</text>
</comment>
<dbReference type="Proteomes" id="UP000215559">
    <property type="component" value="Unassembled WGS sequence"/>
</dbReference>
<proteinExistence type="predicted"/>
<dbReference type="Pfam" id="PF20116">
    <property type="entry name" value="DUF6506"/>
    <property type="match status" value="1"/>
</dbReference>
<gene>
    <name evidence="1" type="ORF">CH330_09950</name>
</gene>
<evidence type="ECO:0000313" key="1">
    <source>
        <dbReference type="EMBL" id="OYD13838.1"/>
    </source>
</evidence>